<evidence type="ECO:0000256" key="1">
    <source>
        <dbReference type="SAM" id="MobiDB-lite"/>
    </source>
</evidence>
<reference evidence="3 4" key="1">
    <citation type="journal article" date="2015" name="Antonie Van Leeuwenhoek">
        <title>Oceanobacillus bengalensis sp. nov., a bacterium isolated from seawater of the Bay of Bengal.</title>
        <authorList>
            <person name="Yongchang O."/>
            <person name="Xiang W."/>
            <person name="Wang G."/>
        </authorList>
    </citation>
    <scope>NUCLEOTIDE SEQUENCE [LARGE SCALE GENOMIC DNA]</scope>
    <source>
        <strain evidence="3 4">MCCC 1K00260</strain>
    </source>
</reference>
<accession>A0A494Z5T2</accession>
<organism evidence="3 4">
    <name type="scientific">Oceanobacillus bengalensis</name>
    <dbReference type="NCBI Taxonomy" id="1435466"/>
    <lineage>
        <taxon>Bacteria</taxon>
        <taxon>Bacillati</taxon>
        <taxon>Bacillota</taxon>
        <taxon>Bacilli</taxon>
        <taxon>Bacillales</taxon>
        <taxon>Bacillaceae</taxon>
        <taxon>Oceanobacillus</taxon>
    </lineage>
</organism>
<feature type="chain" id="PRO_5039708097" description="Sporulation protein" evidence="2">
    <location>
        <begin position="24"/>
        <end position="177"/>
    </location>
</feature>
<dbReference type="EMBL" id="RBZO01000003">
    <property type="protein sequence ID" value="RKQ17927.1"/>
    <property type="molecule type" value="Genomic_DNA"/>
</dbReference>
<dbReference type="InterPro" id="IPR019076">
    <property type="entry name" value="Spore_lipoprot_YhcN/YlaJ-like"/>
</dbReference>
<evidence type="ECO:0000313" key="3">
    <source>
        <dbReference type="EMBL" id="RKQ17927.1"/>
    </source>
</evidence>
<comment type="caution">
    <text evidence="3">The sequence shown here is derived from an EMBL/GenBank/DDBJ whole genome shotgun (WGS) entry which is preliminary data.</text>
</comment>
<feature type="region of interest" description="Disordered" evidence="1">
    <location>
        <begin position="29"/>
        <end position="76"/>
    </location>
</feature>
<keyword evidence="2" id="KW-0732">Signal</keyword>
<keyword evidence="4" id="KW-1185">Reference proteome</keyword>
<proteinExistence type="predicted"/>
<protein>
    <recommendedName>
        <fullName evidence="5">Sporulation protein</fullName>
    </recommendedName>
</protein>
<evidence type="ECO:0008006" key="5">
    <source>
        <dbReference type="Google" id="ProtNLM"/>
    </source>
</evidence>
<dbReference type="AlphaFoldDB" id="A0A494Z5T2"/>
<dbReference type="OrthoDB" id="2969417at2"/>
<dbReference type="Pfam" id="PF09580">
    <property type="entry name" value="Spore_YhcN_YlaJ"/>
    <property type="match status" value="1"/>
</dbReference>
<dbReference type="Proteomes" id="UP000281813">
    <property type="component" value="Unassembled WGS sequence"/>
</dbReference>
<dbReference type="RefSeq" id="WP_121128618.1">
    <property type="nucleotide sequence ID" value="NZ_JBHUFK010000023.1"/>
</dbReference>
<dbReference type="PROSITE" id="PS51257">
    <property type="entry name" value="PROKAR_LIPOPROTEIN"/>
    <property type="match status" value="1"/>
</dbReference>
<feature type="signal peptide" evidence="2">
    <location>
        <begin position="1"/>
        <end position="23"/>
    </location>
</feature>
<gene>
    <name evidence="3" type="ORF">D8M05_03300</name>
</gene>
<evidence type="ECO:0000256" key="2">
    <source>
        <dbReference type="SAM" id="SignalP"/>
    </source>
</evidence>
<evidence type="ECO:0000313" key="4">
    <source>
        <dbReference type="Proteomes" id="UP000281813"/>
    </source>
</evidence>
<sequence length="177" mass="20598">MYLRKLLLVGLIFILTACGNDNAESETKQYNTQPINYDTPLEQDGSLDRQEESIGEKGGYPQSEQRGVNASDYEGDYTDPFTNDETIFITEELRKDKDIIQAQVASTDDRIIVAVMLREYYNEADTEEIKEKIRRIVPDIDKEIIVYTDDIHWNRMKDYDARNESHEIGDNIEEIFE</sequence>
<name>A0A494Z5T2_9BACI</name>
<feature type="compositionally biased region" description="Basic and acidic residues" evidence="1">
    <location>
        <begin position="46"/>
        <end position="55"/>
    </location>
</feature>